<sequence>MHAYIHWRGSALHIHFNRLICLLAYLLLFSLCFSALLCLAFTAATFTTLLLCLALAWQCIAILFFLRRKKRREHVRMLAFKQASLRKGNGMASRTCNLRCPRSSRPRTTTNKINLCMIESFFFFHVPACLPDGWMVDGEWGFLRVERESMIGVASAHFDTLNTCLHARSLVFSSGWLMDGMDS</sequence>
<keyword evidence="3" id="KW-1185">Reference proteome</keyword>
<reference evidence="2 3" key="1">
    <citation type="journal article" date="2024" name="Commun. Biol.">
        <title>Comparative genomic analysis of thermophilic fungi reveals convergent evolutionary adaptations and gene losses.</title>
        <authorList>
            <person name="Steindorff A.S."/>
            <person name="Aguilar-Pontes M.V."/>
            <person name="Robinson A.J."/>
            <person name="Andreopoulos B."/>
            <person name="LaButti K."/>
            <person name="Kuo A."/>
            <person name="Mondo S."/>
            <person name="Riley R."/>
            <person name="Otillar R."/>
            <person name="Haridas S."/>
            <person name="Lipzen A."/>
            <person name="Grimwood J."/>
            <person name="Schmutz J."/>
            <person name="Clum A."/>
            <person name="Reid I.D."/>
            <person name="Moisan M.C."/>
            <person name="Butler G."/>
            <person name="Nguyen T.T.M."/>
            <person name="Dewar K."/>
            <person name="Conant G."/>
            <person name="Drula E."/>
            <person name="Henrissat B."/>
            <person name="Hansel C."/>
            <person name="Singer S."/>
            <person name="Hutchinson M.I."/>
            <person name="de Vries R.P."/>
            <person name="Natvig D.O."/>
            <person name="Powell A.J."/>
            <person name="Tsang A."/>
            <person name="Grigoriev I.V."/>
        </authorList>
    </citation>
    <scope>NUCLEOTIDE SEQUENCE [LARGE SCALE GENOMIC DNA]</scope>
    <source>
        <strain evidence="2 3">CBS 494.80</strain>
    </source>
</reference>
<organism evidence="2 3">
    <name type="scientific">Oculimacula yallundae</name>
    <dbReference type="NCBI Taxonomy" id="86028"/>
    <lineage>
        <taxon>Eukaryota</taxon>
        <taxon>Fungi</taxon>
        <taxon>Dikarya</taxon>
        <taxon>Ascomycota</taxon>
        <taxon>Pezizomycotina</taxon>
        <taxon>Leotiomycetes</taxon>
        <taxon>Helotiales</taxon>
        <taxon>Ploettnerulaceae</taxon>
        <taxon>Oculimacula</taxon>
    </lineage>
</organism>
<feature type="transmembrane region" description="Helical" evidence="1">
    <location>
        <begin position="48"/>
        <end position="66"/>
    </location>
</feature>
<comment type="caution">
    <text evidence="2">The sequence shown here is derived from an EMBL/GenBank/DDBJ whole genome shotgun (WGS) entry which is preliminary data.</text>
</comment>
<keyword evidence="1" id="KW-1133">Transmembrane helix</keyword>
<name>A0ABR4CMP7_9HELO</name>
<gene>
    <name evidence="2" type="ORF">VTL71DRAFT_12496</name>
</gene>
<evidence type="ECO:0000313" key="2">
    <source>
        <dbReference type="EMBL" id="KAL2071261.1"/>
    </source>
</evidence>
<accession>A0ABR4CMP7</accession>
<dbReference type="EMBL" id="JAZHXI010000005">
    <property type="protein sequence ID" value="KAL2071261.1"/>
    <property type="molecule type" value="Genomic_DNA"/>
</dbReference>
<protein>
    <submittedName>
        <fullName evidence="2">Uncharacterized protein</fullName>
    </submittedName>
</protein>
<proteinExistence type="predicted"/>
<feature type="transmembrane region" description="Helical" evidence="1">
    <location>
        <begin position="20"/>
        <end position="42"/>
    </location>
</feature>
<evidence type="ECO:0000256" key="1">
    <source>
        <dbReference type="SAM" id="Phobius"/>
    </source>
</evidence>
<dbReference type="Proteomes" id="UP001595075">
    <property type="component" value="Unassembled WGS sequence"/>
</dbReference>
<evidence type="ECO:0000313" key="3">
    <source>
        <dbReference type="Proteomes" id="UP001595075"/>
    </source>
</evidence>
<keyword evidence="1" id="KW-0812">Transmembrane</keyword>
<keyword evidence="1" id="KW-0472">Membrane</keyword>